<dbReference type="GO" id="GO:0009396">
    <property type="term" value="P:folic acid-containing compound biosynthetic process"/>
    <property type="evidence" value="ECO:0007669"/>
    <property type="project" value="TreeGrafter"/>
</dbReference>
<dbReference type="Proteomes" id="UP001214628">
    <property type="component" value="Chromosome 3"/>
</dbReference>
<comment type="catalytic activity">
    <reaction evidence="4">
        <text>(6S)-5-formyl-5,6,7,8-tetrahydrofolate + ATP = (6R)-5,10-methenyltetrahydrofolate + ADP + phosphate</text>
        <dbReference type="Rhea" id="RHEA:10488"/>
        <dbReference type="ChEBI" id="CHEBI:30616"/>
        <dbReference type="ChEBI" id="CHEBI:43474"/>
        <dbReference type="ChEBI" id="CHEBI:57455"/>
        <dbReference type="ChEBI" id="CHEBI:57457"/>
        <dbReference type="ChEBI" id="CHEBI:456216"/>
        <dbReference type="EC" id="6.3.3.2"/>
    </reaction>
</comment>
<dbReference type="PANTHER" id="PTHR23407">
    <property type="entry name" value="ATPASE INHIBITOR/5-FORMYLTETRAHYDROFOLATE CYCLO-LIGASE"/>
    <property type="match status" value="1"/>
</dbReference>
<dbReference type="AlphaFoldDB" id="A0AAF0JED5"/>
<organism evidence="7 8">
    <name type="scientific">Malassezia psittaci</name>
    <dbReference type="NCBI Taxonomy" id="1821823"/>
    <lineage>
        <taxon>Eukaryota</taxon>
        <taxon>Fungi</taxon>
        <taxon>Dikarya</taxon>
        <taxon>Basidiomycota</taxon>
        <taxon>Ustilaginomycotina</taxon>
        <taxon>Malasseziomycetes</taxon>
        <taxon>Malasseziales</taxon>
        <taxon>Malasseziaceae</taxon>
        <taxon>Malassezia</taxon>
    </lineage>
</organism>
<accession>A0AAF0JED5</accession>
<dbReference type="GO" id="GO:0030272">
    <property type="term" value="F:5-formyltetrahydrofolate cyclo-ligase activity"/>
    <property type="evidence" value="ECO:0007669"/>
    <property type="project" value="UniProtKB-EC"/>
</dbReference>
<dbReference type="GO" id="GO:0005739">
    <property type="term" value="C:mitochondrion"/>
    <property type="evidence" value="ECO:0007669"/>
    <property type="project" value="TreeGrafter"/>
</dbReference>
<keyword evidence="2" id="KW-0547">Nucleotide-binding</keyword>
<keyword evidence="8" id="KW-1185">Reference proteome</keyword>
<evidence type="ECO:0000256" key="2">
    <source>
        <dbReference type="ARBA" id="ARBA00022741"/>
    </source>
</evidence>
<dbReference type="SUPFAM" id="SSF100950">
    <property type="entry name" value="NagB/RpiA/CoA transferase-like"/>
    <property type="match status" value="1"/>
</dbReference>
<dbReference type="InterPro" id="IPR037171">
    <property type="entry name" value="NagB/RpiA_transferase-like"/>
</dbReference>
<dbReference type="GO" id="GO:0035999">
    <property type="term" value="P:tetrahydrofolate interconversion"/>
    <property type="evidence" value="ECO:0007669"/>
    <property type="project" value="TreeGrafter"/>
</dbReference>
<evidence type="ECO:0000313" key="7">
    <source>
        <dbReference type="EMBL" id="WFD43902.1"/>
    </source>
</evidence>
<evidence type="ECO:0000256" key="5">
    <source>
        <dbReference type="ARBA" id="ARBA00038966"/>
    </source>
</evidence>
<evidence type="ECO:0000256" key="4">
    <source>
        <dbReference type="ARBA" id="ARBA00036539"/>
    </source>
</evidence>
<sequence length="177" mass="20090">MPEFIKARNISIYLSMPTGELDTWMLCRSALRMGKRVYVPRFSTLSAGALASEHHQFTSDMQMLRVHDEHDLDHGLTANKWGIAEPPEPSSNSPREDRGQGLDMIIVPGMLFDTHGGRKVNLHLLFVRERFHAVALALREQVREEPVPTDRTDWPIDALVSPDEQWRFSKPSNGTSS</sequence>
<dbReference type="PANTHER" id="PTHR23407:SF1">
    <property type="entry name" value="5-FORMYLTETRAHYDROFOLATE CYCLO-LIGASE"/>
    <property type="match status" value="1"/>
</dbReference>
<dbReference type="InterPro" id="IPR002698">
    <property type="entry name" value="FTHF_cligase"/>
</dbReference>
<comment type="similarity">
    <text evidence="1">Belongs to the 5-formyltetrahydrofolate cyclo-ligase family.</text>
</comment>
<dbReference type="Gene3D" id="3.40.50.10420">
    <property type="entry name" value="NagB/RpiA/CoA transferase-like"/>
    <property type="match status" value="1"/>
</dbReference>
<evidence type="ECO:0000313" key="8">
    <source>
        <dbReference type="Proteomes" id="UP001214628"/>
    </source>
</evidence>
<dbReference type="InterPro" id="IPR024185">
    <property type="entry name" value="FTHF_cligase-like_sf"/>
</dbReference>
<dbReference type="GO" id="GO:0005524">
    <property type="term" value="F:ATP binding"/>
    <property type="evidence" value="ECO:0007669"/>
    <property type="project" value="UniProtKB-KW"/>
</dbReference>
<keyword evidence="3" id="KW-0067">ATP-binding</keyword>
<proteinExistence type="inferred from homology"/>
<evidence type="ECO:0000256" key="1">
    <source>
        <dbReference type="ARBA" id="ARBA00010638"/>
    </source>
</evidence>
<dbReference type="EC" id="6.3.3.2" evidence="5"/>
<evidence type="ECO:0000256" key="3">
    <source>
        <dbReference type="ARBA" id="ARBA00022840"/>
    </source>
</evidence>
<dbReference type="Pfam" id="PF01812">
    <property type="entry name" value="5-FTHF_cyc-lig"/>
    <property type="match status" value="1"/>
</dbReference>
<evidence type="ECO:0000256" key="6">
    <source>
        <dbReference type="SAM" id="MobiDB-lite"/>
    </source>
</evidence>
<protein>
    <recommendedName>
        <fullName evidence="5">5-formyltetrahydrofolate cyclo-ligase</fullName>
        <ecNumber evidence="5">6.3.3.2</ecNumber>
    </recommendedName>
</protein>
<gene>
    <name evidence="7" type="ORF">MPSI1_002567</name>
</gene>
<name>A0AAF0JED5_9BASI</name>
<dbReference type="EMBL" id="CP118377">
    <property type="protein sequence ID" value="WFD43902.1"/>
    <property type="molecule type" value="Genomic_DNA"/>
</dbReference>
<feature type="region of interest" description="Disordered" evidence="6">
    <location>
        <begin position="79"/>
        <end position="100"/>
    </location>
</feature>
<reference evidence="7" key="1">
    <citation type="submission" date="2023-02" db="EMBL/GenBank/DDBJ databases">
        <title>Mating type loci evolution in Malassezia.</title>
        <authorList>
            <person name="Coelho M.A."/>
        </authorList>
    </citation>
    <scope>NUCLEOTIDE SEQUENCE</scope>
    <source>
        <strain evidence="7">CBS 14136</strain>
    </source>
</reference>